<protein>
    <submittedName>
        <fullName evidence="1">Uncharacterized protein</fullName>
    </submittedName>
</protein>
<gene>
    <name evidence="1" type="ORF">L336_1025</name>
</gene>
<dbReference type="KEGG" id="saal:L336_1025"/>
<sequence>MVKPTMGLGDPISDKQAARLERVYQVVRGVTDRIYRPLDMERGDQHFVTEVAKYVIGVDTTSLDLPFNPEAIMPLGAKLTKRQRRLIGDVVYVWMRRFTTDYQYMVRLVLLARFARFSNPVRVEMANQAVGHRPKE</sequence>
<proteinExistence type="predicted"/>
<organism evidence="1 2">
    <name type="scientific">Candidatus Saccharimonas aalborgensis</name>
    <dbReference type="NCBI Taxonomy" id="1332188"/>
    <lineage>
        <taxon>Bacteria</taxon>
        <taxon>Candidatus Saccharimonadota</taxon>
        <taxon>Candidatus Saccharimonadia</taxon>
        <taxon>Candidatus Saccharimonadales</taxon>
        <taxon>Candidatus Saccharimonadaceae</taxon>
        <taxon>Candidatus Saccharimonas</taxon>
    </lineage>
</organism>
<dbReference type="AlphaFoldDB" id="R4PP42"/>
<reference evidence="1 2" key="1">
    <citation type="journal article" date="2013" name="Nat. Biotechnol.">
        <title>Genome sequences of rare, uncultured bacteria obtained by differential coverage binning of multiple metagenomes.</title>
        <authorList>
            <person name="Albertsen M."/>
            <person name="Hugenholtz P."/>
            <person name="Skarshewski A."/>
            <person name="Nielsen K.L."/>
            <person name="Tyson G.W."/>
            <person name="Nielsen P.H."/>
        </authorList>
    </citation>
    <scope>NUCLEOTIDE SEQUENCE [LARGE SCALE GENOMIC DNA]</scope>
    <source>
        <strain evidence="1">TM71</strain>
    </source>
</reference>
<accession>R4PP42</accession>
<keyword evidence="2" id="KW-1185">Reference proteome</keyword>
<evidence type="ECO:0000313" key="1">
    <source>
        <dbReference type="EMBL" id="AGL62724.1"/>
    </source>
</evidence>
<dbReference type="RefSeq" id="WP_015642174.1">
    <property type="nucleotide sequence ID" value="NC_021219.1"/>
</dbReference>
<dbReference type="EMBL" id="CP005957">
    <property type="protein sequence ID" value="AGL62724.1"/>
    <property type="molecule type" value="Genomic_DNA"/>
</dbReference>
<evidence type="ECO:0000313" key="2">
    <source>
        <dbReference type="Proteomes" id="UP000013893"/>
    </source>
</evidence>
<name>R4PP42_9BACT</name>
<dbReference type="Proteomes" id="UP000013893">
    <property type="component" value="Chromosome"/>
</dbReference>
<dbReference type="HOGENOM" id="CLU_1871649_0_0_0"/>